<protein>
    <submittedName>
        <fullName evidence="2">Uncharacterized protein</fullName>
    </submittedName>
</protein>
<reference evidence="2 3" key="1">
    <citation type="journal article" date="2011" name="J. Bacteriol.">
        <title>Genome sequence of Chthoniobacter flavus Ellin428, an aerobic heterotrophic soil bacterium.</title>
        <authorList>
            <person name="Kant R."/>
            <person name="van Passel M.W."/>
            <person name="Palva A."/>
            <person name="Lucas S."/>
            <person name="Lapidus A."/>
            <person name="Glavina Del Rio T."/>
            <person name="Dalin E."/>
            <person name="Tice H."/>
            <person name="Bruce D."/>
            <person name="Goodwin L."/>
            <person name="Pitluck S."/>
            <person name="Larimer F.W."/>
            <person name="Land M.L."/>
            <person name="Hauser L."/>
            <person name="Sangwan P."/>
            <person name="de Vos W.M."/>
            <person name="Janssen P.H."/>
            <person name="Smidt H."/>
        </authorList>
    </citation>
    <scope>NUCLEOTIDE SEQUENCE [LARGE SCALE GENOMIC DNA]</scope>
    <source>
        <strain evidence="2 3">Ellin428</strain>
    </source>
</reference>
<keyword evidence="1" id="KW-0472">Membrane</keyword>
<feature type="transmembrane region" description="Helical" evidence="1">
    <location>
        <begin position="21"/>
        <end position="40"/>
    </location>
</feature>
<evidence type="ECO:0000313" key="3">
    <source>
        <dbReference type="Proteomes" id="UP000005824"/>
    </source>
</evidence>
<gene>
    <name evidence="2" type="ORF">CfE428DRAFT_3155</name>
</gene>
<evidence type="ECO:0000313" key="2">
    <source>
        <dbReference type="EMBL" id="EDY19470.1"/>
    </source>
</evidence>
<evidence type="ECO:0000256" key="1">
    <source>
        <dbReference type="SAM" id="Phobius"/>
    </source>
</evidence>
<dbReference type="InParanoid" id="B4D2N0"/>
<organism evidence="2 3">
    <name type="scientific">Chthoniobacter flavus Ellin428</name>
    <dbReference type="NCBI Taxonomy" id="497964"/>
    <lineage>
        <taxon>Bacteria</taxon>
        <taxon>Pseudomonadati</taxon>
        <taxon>Verrucomicrobiota</taxon>
        <taxon>Spartobacteria</taxon>
        <taxon>Chthoniobacterales</taxon>
        <taxon>Chthoniobacteraceae</taxon>
        <taxon>Chthoniobacter</taxon>
    </lineage>
</organism>
<dbReference type="STRING" id="497964.CfE428DRAFT_3155"/>
<proteinExistence type="predicted"/>
<dbReference type="AlphaFoldDB" id="B4D2N0"/>
<keyword evidence="1" id="KW-0812">Transmembrane</keyword>
<name>B4D2N0_9BACT</name>
<comment type="caution">
    <text evidence="2">The sequence shown here is derived from an EMBL/GenBank/DDBJ whole genome shotgun (WGS) entry which is preliminary data.</text>
</comment>
<dbReference type="Proteomes" id="UP000005824">
    <property type="component" value="Unassembled WGS sequence"/>
</dbReference>
<accession>B4D2N0</accession>
<dbReference type="EMBL" id="ABVL01000008">
    <property type="protein sequence ID" value="EDY19470.1"/>
    <property type="molecule type" value="Genomic_DNA"/>
</dbReference>
<sequence>MKIEGGGIFGFRGAQMLLCSGPTMKLLIFVGLNVGGYIGWELGEPHGIMAAFLVSSLGSAIGVIAGWKLARHYLE</sequence>
<feature type="transmembrane region" description="Helical" evidence="1">
    <location>
        <begin position="46"/>
        <end position="67"/>
    </location>
</feature>
<keyword evidence="1" id="KW-1133">Transmembrane helix</keyword>
<keyword evidence="3" id="KW-1185">Reference proteome</keyword>